<gene>
    <name evidence="2" type="ORF">BpHYR1_003569</name>
</gene>
<proteinExistence type="predicted"/>
<name>A0A3M7Q2X2_BRAPC</name>
<dbReference type="OrthoDB" id="425619at2759"/>
<evidence type="ECO:0000313" key="3">
    <source>
        <dbReference type="Proteomes" id="UP000276133"/>
    </source>
</evidence>
<dbReference type="EMBL" id="REGN01007600">
    <property type="protein sequence ID" value="RNA05787.1"/>
    <property type="molecule type" value="Genomic_DNA"/>
</dbReference>
<organism evidence="2 3">
    <name type="scientific">Brachionus plicatilis</name>
    <name type="common">Marine rotifer</name>
    <name type="synonym">Brachionus muelleri</name>
    <dbReference type="NCBI Taxonomy" id="10195"/>
    <lineage>
        <taxon>Eukaryota</taxon>
        <taxon>Metazoa</taxon>
        <taxon>Spiralia</taxon>
        <taxon>Gnathifera</taxon>
        <taxon>Rotifera</taxon>
        <taxon>Eurotatoria</taxon>
        <taxon>Monogononta</taxon>
        <taxon>Pseudotrocha</taxon>
        <taxon>Ploima</taxon>
        <taxon>Brachionidae</taxon>
        <taxon>Brachionus</taxon>
    </lineage>
</organism>
<comment type="caution">
    <text evidence="2">The sequence shown here is derived from an EMBL/GenBank/DDBJ whole genome shotgun (WGS) entry which is preliminary data.</text>
</comment>
<keyword evidence="3" id="KW-1185">Reference proteome</keyword>
<evidence type="ECO:0000313" key="2">
    <source>
        <dbReference type="EMBL" id="RNA05787.1"/>
    </source>
</evidence>
<feature type="region of interest" description="Disordered" evidence="1">
    <location>
        <begin position="1"/>
        <end position="31"/>
    </location>
</feature>
<dbReference type="AlphaFoldDB" id="A0A3M7Q2X2"/>
<sequence length="97" mass="11286">MFDKEETQDDEDEVESSASDQDENAITIANNPSSVNINEFQSLNDEQLKDKDIQWIKNLIQTHGETKPKLSIFENVTCRILFKQYDNLMIVEDRNGY</sequence>
<dbReference type="Proteomes" id="UP000276133">
    <property type="component" value="Unassembled WGS sequence"/>
</dbReference>
<protein>
    <submittedName>
        <fullName evidence="2">Uncharacterized protein</fullName>
    </submittedName>
</protein>
<evidence type="ECO:0000256" key="1">
    <source>
        <dbReference type="SAM" id="MobiDB-lite"/>
    </source>
</evidence>
<feature type="compositionally biased region" description="Acidic residues" evidence="1">
    <location>
        <begin position="1"/>
        <end position="23"/>
    </location>
</feature>
<reference evidence="2 3" key="1">
    <citation type="journal article" date="2018" name="Sci. Rep.">
        <title>Genomic signatures of local adaptation to the degree of environmental predictability in rotifers.</title>
        <authorList>
            <person name="Franch-Gras L."/>
            <person name="Hahn C."/>
            <person name="Garcia-Roger E.M."/>
            <person name="Carmona M.J."/>
            <person name="Serra M."/>
            <person name="Gomez A."/>
        </authorList>
    </citation>
    <scope>NUCLEOTIDE SEQUENCE [LARGE SCALE GENOMIC DNA]</scope>
    <source>
        <strain evidence="2">HYR1</strain>
    </source>
</reference>
<accession>A0A3M7Q2X2</accession>